<sequence length="123" mass="14205">MQIPKELMELIGDLVLSYKLGTPYPFEMQFESGGLTVECPWRLHRAGETVLGYTDLRNSVKLEEVACVLDSLLYKKIIDIKFYSDVNVLCIIFEEGYQVDLFHDSLQYEGWEVYTNSGFTFIS</sequence>
<protein>
    <submittedName>
        <fullName evidence="1">Uncharacterized protein</fullName>
    </submittedName>
</protein>
<dbReference type="RefSeq" id="WP_322447326.1">
    <property type="nucleotide sequence ID" value="NZ_JAXOFX010000010.1"/>
</dbReference>
<comment type="caution">
    <text evidence="1">The sequence shown here is derived from an EMBL/GenBank/DDBJ whole genome shotgun (WGS) entry which is preliminary data.</text>
</comment>
<dbReference type="EMBL" id="JAXOFX010000010">
    <property type="protein sequence ID" value="MDZ5473026.1"/>
    <property type="molecule type" value="Genomic_DNA"/>
</dbReference>
<reference evidence="1 2" key="1">
    <citation type="submission" date="2023-11" db="EMBL/GenBank/DDBJ databases">
        <title>Bacillus jintuensis, isolated from a mudflat on the Beibu Gulf coast.</title>
        <authorList>
            <person name="Li M."/>
        </authorList>
    </citation>
    <scope>NUCLEOTIDE SEQUENCE [LARGE SCALE GENOMIC DNA]</scope>
    <source>
        <strain evidence="1 2">31A1R</strain>
    </source>
</reference>
<dbReference type="Proteomes" id="UP001290455">
    <property type="component" value="Unassembled WGS sequence"/>
</dbReference>
<evidence type="ECO:0000313" key="2">
    <source>
        <dbReference type="Proteomes" id="UP001290455"/>
    </source>
</evidence>
<organism evidence="1 2">
    <name type="scientific">Robertmurraya mangrovi</name>
    <dbReference type="NCBI Taxonomy" id="3098077"/>
    <lineage>
        <taxon>Bacteria</taxon>
        <taxon>Bacillati</taxon>
        <taxon>Bacillota</taxon>
        <taxon>Bacilli</taxon>
        <taxon>Bacillales</taxon>
        <taxon>Bacillaceae</taxon>
        <taxon>Robertmurraya</taxon>
    </lineage>
</organism>
<gene>
    <name evidence="1" type="ORF">SM124_15010</name>
</gene>
<evidence type="ECO:0000313" key="1">
    <source>
        <dbReference type="EMBL" id="MDZ5473026.1"/>
    </source>
</evidence>
<accession>A0ABU5J0Y4</accession>
<proteinExistence type="predicted"/>
<name>A0ABU5J0Y4_9BACI</name>
<keyword evidence="2" id="KW-1185">Reference proteome</keyword>